<dbReference type="InterPro" id="IPR054594">
    <property type="entry name" value="Lon_lid"/>
</dbReference>
<proteinExistence type="predicted"/>
<dbReference type="GO" id="GO:0006515">
    <property type="term" value="P:protein quality control for misfolded or incompletely synthesized proteins"/>
    <property type="evidence" value="ECO:0007669"/>
    <property type="project" value="TreeGrafter"/>
</dbReference>
<dbReference type="InterPro" id="IPR003959">
    <property type="entry name" value="ATPase_AAA_core"/>
</dbReference>
<comment type="caution">
    <text evidence="2">The sequence shown here is derived from an EMBL/GenBank/DDBJ whole genome shotgun (WGS) entry which is preliminary data.</text>
</comment>
<protein>
    <recommendedName>
        <fullName evidence="1">AAA+ ATPase domain-containing protein</fullName>
    </recommendedName>
</protein>
<dbReference type="EMBL" id="PEZT01000018">
    <property type="protein sequence ID" value="PIS09122.1"/>
    <property type="molecule type" value="Genomic_DNA"/>
</dbReference>
<feature type="domain" description="AAA+ ATPase" evidence="1">
    <location>
        <begin position="119"/>
        <end position="263"/>
    </location>
</feature>
<evidence type="ECO:0000259" key="1">
    <source>
        <dbReference type="SMART" id="SM00382"/>
    </source>
</evidence>
<dbReference type="InterPro" id="IPR027065">
    <property type="entry name" value="Lon_Prtase"/>
</dbReference>
<reference evidence="3" key="1">
    <citation type="submission" date="2017-09" db="EMBL/GenBank/DDBJ databases">
        <title>Depth-based differentiation of microbial function through sediment-hosted aquifers and enrichment of novel symbionts in the deep terrestrial subsurface.</title>
        <authorList>
            <person name="Probst A.J."/>
            <person name="Ladd B."/>
            <person name="Jarett J.K."/>
            <person name="Geller-Mcgrath D.E."/>
            <person name="Sieber C.M.K."/>
            <person name="Emerson J.B."/>
            <person name="Anantharaman K."/>
            <person name="Thomas B.C."/>
            <person name="Malmstrom R."/>
            <person name="Stieglmeier M."/>
            <person name="Klingl A."/>
            <person name="Woyke T."/>
            <person name="Ryan C.M."/>
            <person name="Banfield J.F."/>
        </authorList>
    </citation>
    <scope>NUCLEOTIDE SEQUENCE [LARGE SCALE GENOMIC DNA]</scope>
</reference>
<dbReference type="InterPro" id="IPR027417">
    <property type="entry name" value="P-loop_NTPase"/>
</dbReference>
<dbReference type="GO" id="GO:0004176">
    <property type="term" value="F:ATP-dependent peptidase activity"/>
    <property type="evidence" value="ECO:0007669"/>
    <property type="project" value="InterPro"/>
</dbReference>
<dbReference type="GO" id="GO:0004252">
    <property type="term" value="F:serine-type endopeptidase activity"/>
    <property type="evidence" value="ECO:0007669"/>
    <property type="project" value="InterPro"/>
</dbReference>
<dbReference type="PANTHER" id="PTHR43718:SF2">
    <property type="entry name" value="LON PROTEASE HOMOLOG, MITOCHONDRIAL"/>
    <property type="match status" value="1"/>
</dbReference>
<evidence type="ECO:0000313" key="3">
    <source>
        <dbReference type="Proteomes" id="UP000230093"/>
    </source>
</evidence>
<evidence type="ECO:0000313" key="2">
    <source>
        <dbReference type="EMBL" id="PIS09122.1"/>
    </source>
</evidence>
<dbReference type="Pfam" id="PF22667">
    <property type="entry name" value="Lon_lid"/>
    <property type="match status" value="1"/>
</dbReference>
<organism evidence="2 3">
    <name type="scientific">Candidatus Beckwithbacteria bacterium CG10_big_fil_rev_8_21_14_0_10_34_10</name>
    <dbReference type="NCBI Taxonomy" id="1974495"/>
    <lineage>
        <taxon>Bacteria</taxon>
        <taxon>Candidatus Beckwithiibacteriota</taxon>
    </lineage>
</organism>
<dbReference type="Proteomes" id="UP000230093">
    <property type="component" value="Unassembled WGS sequence"/>
</dbReference>
<dbReference type="GO" id="GO:0005524">
    <property type="term" value="F:ATP binding"/>
    <property type="evidence" value="ECO:0007669"/>
    <property type="project" value="InterPro"/>
</dbReference>
<gene>
    <name evidence="2" type="ORF">COT75_03180</name>
</gene>
<sequence length="353" mass="40288">MDIKPAVDTDLFEEVELLKKKVSSGLLPDDLKDKAFRMIKRLQRMAKFGGYSSEYEKVNHYINWILKLPWFEETEDVLDLDRALEIMNQNHYGMNDVKERILEYLSVLKLRKDKGGVSDAPILCLVGLVGTGKTTFGFSLAEAMGRKFIRIPFGGLGSLLDLRGQSRAHPDSQPGQIIKALRRCGSKNPVFMLDEIDRVDENARANIMGVLVELLDPEQNQFFTDYYLDYPFDLSKVLFLATCNNTGNIATAVLDRMEVIQMPSYTDEEKTVIAKEYILPKALKEAGLEEGTLAIDDDLWPLIVRPLGFDAGMRSLERNIQRISRKVAKMFVLGKEKHFHLRKDNIKEFLPSY</sequence>
<dbReference type="SMART" id="SM00382">
    <property type="entry name" value="AAA"/>
    <property type="match status" value="1"/>
</dbReference>
<dbReference type="InterPro" id="IPR003593">
    <property type="entry name" value="AAA+_ATPase"/>
</dbReference>
<dbReference type="Gene3D" id="1.10.8.60">
    <property type="match status" value="1"/>
</dbReference>
<dbReference type="Gene3D" id="3.40.50.300">
    <property type="entry name" value="P-loop containing nucleotide triphosphate hydrolases"/>
    <property type="match status" value="1"/>
</dbReference>
<dbReference type="Pfam" id="PF00004">
    <property type="entry name" value="AAA"/>
    <property type="match status" value="1"/>
</dbReference>
<dbReference type="PANTHER" id="PTHR43718">
    <property type="entry name" value="LON PROTEASE"/>
    <property type="match status" value="1"/>
</dbReference>
<accession>A0A2H0W8Z6</accession>
<dbReference type="SUPFAM" id="SSF52540">
    <property type="entry name" value="P-loop containing nucleoside triphosphate hydrolases"/>
    <property type="match status" value="1"/>
</dbReference>
<dbReference type="AlphaFoldDB" id="A0A2H0W8Z6"/>
<name>A0A2H0W8Z6_9BACT</name>
<dbReference type="GO" id="GO:0016887">
    <property type="term" value="F:ATP hydrolysis activity"/>
    <property type="evidence" value="ECO:0007669"/>
    <property type="project" value="InterPro"/>
</dbReference>